<keyword evidence="1 10" id="KW-1003">Cell membrane</keyword>
<keyword evidence="11" id="KW-0012">Acyltransferase</keyword>
<accession>A0ABY6YXA9</accession>
<keyword evidence="4 10" id="KW-0812">Transmembrane</keyword>
<evidence type="ECO:0000256" key="4">
    <source>
        <dbReference type="ARBA" id="ARBA00022692"/>
    </source>
</evidence>
<keyword evidence="2 10" id="KW-0444">Lipid biosynthesis</keyword>
<evidence type="ECO:0000256" key="1">
    <source>
        <dbReference type="ARBA" id="ARBA00022475"/>
    </source>
</evidence>
<evidence type="ECO:0000256" key="3">
    <source>
        <dbReference type="ARBA" id="ARBA00022679"/>
    </source>
</evidence>
<keyword evidence="5 10" id="KW-1133">Transmembrane helix</keyword>
<dbReference type="EMBL" id="CP104064">
    <property type="protein sequence ID" value="WAH35095.1"/>
    <property type="molecule type" value="Genomic_DNA"/>
</dbReference>
<feature type="transmembrane region" description="Helical" evidence="10">
    <location>
        <begin position="116"/>
        <end position="141"/>
    </location>
</feature>
<dbReference type="SMART" id="SM01207">
    <property type="entry name" value="G3P_acyltransf"/>
    <property type="match status" value="1"/>
</dbReference>
<keyword evidence="6 10" id="KW-0443">Lipid metabolism</keyword>
<proteinExistence type="inferred from homology"/>
<feature type="transmembrane region" description="Helical" evidence="10">
    <location>
        <begin position="83"/>
        <end position="104"/>
    </location>
</feature>
<keyword evidence="9 10" id="KW-1208">Phospholipid metabolism</keyword>
<dbReference type="EC" id="2.3.1.275" evidence="10"/>
<keyword evidence="12" id="KW-1185">Reference proteome</keyword>
<keyword evidence="7 10" id="KW-0472">Membrane</keyword>
<organism evidence="11 12">
    <name type="scientific">Alicyclobacillus dauci</name>
    <dbReference type="NCBI Taxonomy" id="1475485"/>
    <lineage>
        <taxon>Bacteria</taxon>
        <taxon>Bacillati</taxon>
        <taxon>Bacillota</taxon>
        <taxon>Bacilli</taxon>
        <taxon>Bacillales</taxon>
        <taxon>Alicyclobacillaceae</taxon>
        <taxon>Alicyclobacillus</taxon>
    </lineage>
</organism>
<comment type="pathway">
    <text evidence="10">Lipid metabolism; phospholipid metabolism.</text>
</comment>
<gene>
    <name evidence="10 11" type="primary">plsY</name>
    <name evidence="11" type="ORF">NZD86_12245</name>
</gene>
<keyword evidence="8 10" id="KW-0594">Phospholipid biosynthesis</keyword>
<reference evidence="11" key="1">
    <citation type="submission" date="2022-08" db="EMBL/GenBank/DDBJ databases">
        <title>Alicyclobacillus dauci DSM2870, complete genome.</title>
        <authorList>
            <person name="Wang Q."/>
            <person name="Cai R."/>
            <person name="Wang Z."/>
        </authorList>
    </citation>
    <scope>NUCLEOTIDE SEQUENCE</scope>
    <source>
        <strain evidence="11">DSM 28700</strain>
    </source>
</reference>
<evidence type="ECO:0000256" key="2">
    <source>
        <dbReference type="ARBA" id="ARBA00022516"/>
    </source>
</evidence>
<dbReference type="Pfam" id="PF02660">
    <property type="entry name" value="G3P_acyltransf"/>
    <property type="match status" value="1"/>
</dbReference>
<feature type="transmembrane region" description="Helical" evidence="10">
    <location>
        <begin position="6"/>
        <end position="30"/>
    </location>
</feature>
<evidence type="ECO:0000313" key="11">
    <source>
        <dbReference type="EMBL" id="WAH35095.1"/>
    </source>
</evidence>
<dbReference type="PANTHER" id="PTHR30309:SF0">
    <property type="entry name" value="GLYCEROL-3-PHOSPHATE ACYLTRANSFERASE-RELATED"/>
    <property type="match status" value="1"/>
</dbReference>
<feature type="transmembrane region" description="Helical" evidence="10">
    <location>
        <begin position="147"/>
        <end position="180"/>
    </location>
</feature>
<keyword evidence="3 10" id="KW-0808">Transferase</keyword>
<name>A0ABY6YXA9_9BACL</name>
<sequence length="205" mass="21925">MIVLWTILGIIVAYLVGSISTSTIVVRLVAGKDIRQHGSGNAGATNTLRMLGTAWGIIVLIIDGIKGMVALWIVYGMTGGNSVALALSSIAVVLGHNWPIFFGFRGGKGIATTIGVLLWLAPIMTIIAGVICIVVIALTRYVSLGSLILSVLIPILLAIWAPSHSAALWASVVLALLSIYRHRENIGRLIRGKERKLFDKKSDEF</sequence>
<protein>
    <recommendedName>
        <fullName evidence="10">Glycerol-3-phosphate acyltransferase</fullName>
    </recommendedName>
    <alternativeName>
        <fullName evidence="10">Acyl-PO4 G3P acyltransferase</fullName>
    </alternativeName>
    <alternativeName>
        <fullName evidence="10">Acyl-phosphate--glycerol-3-phosphate acyltransferase</fullName>
    </alternativeName>
    <alternativeName>
        <fullName evidence="10">G3P acyltransferase</fullName>
        <shortName evidence="10">GPAT</shortName>
        <ecNumber evidence="10">2.3.1.275</ecNumber>
    </alternativeName>
    <alternativeName>
        <fullName evidence="10">Lysophosphatidic acid synthase</fullName>
        <shortName evidence="10">LPA synthase</shortName>
    </alternativeName>
</protein>
<comment type="similarity">
    <text evidence="10">Belongs to the PlsY family.</text>
</comment>
<evidence type="ECO:0000256" key="6">
    <source>
        <dbReference type="ARBA" id="ARBA00023098"/>
    </source>
</evidence>
<comment type="function">
    <text evidence="10">Catalyzes the transfer of an acyl group from acyl-phosphate (acyl-PO(4)) to glycerol-3-phosphate (G3P) to form lysophosphatidic acid (LPA). This enzyme utilizes acyl-phosphate as fatty acyl donor, but not acyl-CoA or acyl-ACP.</text>
</comment>
<comment type="subcellular location">
    <subcellularLocation>
        <location evidence="10">Cell membrane</location>
        <topology evidence="10">Multi-pass membrane protein</topology>
    </subcellularLocation>
</comment>
<evidence type="ECO:0000256" key="7">
    <source>
        <dbReference type="ARBA" id="ARBA00023136"/>
    </source>
</evidence>
<evidence type="ECO:0000256" key="10">
    <source>
        <dbReference type="HAMAP-Rule" id="MF_01043"/>
    </source>
</evidence>
<evidence type="ECO:0000256" key="8">
    <source>
        <dbReference type="ARBA" id="ARBA00023209"/>
    </source>
</evidence>
<dbReference type="HAMAP" id="MF_01043">
    <property type="entry name" value="PlsY"/>
    <property type="match status" value="1"/>
</dbReference>
<evidence type="ECO:0000256" key="9">
    <source>
        <dbReference type="ARBA" id="ARBA00023264"/>
    </source>
</evidence>
<dbReference type="GO" id="GO:0004366">
    <property type="term" value="F:glycerol-3-phosphate O-acyltransferase activity"/>
    <property type="evidence" value="ECO:0007669"/>
    <property type="project" value="UniProtKB-EC"/>
</dbReference>
<comment type="catalytic activity">
    <reaction evidence="10">
        <text>an acyl phosphate + sn-glycerol 3-phosphate = a 1-acyl-sn-glycero-3-phosphate + phosphate</text>
        <dbReference type="Rhea" id="RHEA:34075"/>
        <dbReference type="ChEBI" id="CHEBI:43474"/>
        <dbReference type="ChEBI" id="CHEBI:57597"/>
        <dbReference type="ChEBI" id="CHEBI:57970"/>
        <dbReference type="ChEBI" id="CHEBI:59918"/>
        <dbReference type="EC" id="2.3.1.275"/>
    </reaction>
</comment>
<dbReference type="PANTHER" id="PTHR30309">
    <property type="entry name" value="INNER MEMBRANE PROTEIN YGIH"/>
    <property type="match status" value="1"/>
</dbReference>
<evidence type="ECO:0000313" key="12">
    <source>
        <dbReference type="Proteomes" id="UP001164803"/>
    </source>
</evidence>
<dbReference type="Proteomes" id="UP001164803">
    <property type="component" value="Chromosome"/>
</dbReference>
<feature type="transmembrane region" description="Helical" evidence="10">
    <location>
        <begin position="51"/>
        <end position="77"/>
    </location>
</feature>
<evidence type="ECO:0000256" key="5">
    <source>
        <dbReference type="ARBA" id="ARBA00022989"/>
    </source>
</evidence>
<dbReference type="InterPro" id="IPR003811">
    <property type="entry name" value="G3P_acylTferase_PlsY"/>
</dbReference>
<dbReference type="NCBIfam" id="TIGR00023">
    <property type="entry name" value="glycerol-3-phosphate 1-O-acyltransferase PlsY"/>
    <property type="match status" value="1"/>
</dbReference>
<comment type="subunit">
    <text evidence="10">Probably interacts with PlsX.</text>
</comment>